<dbReference type="PANTHER" id="PTHR47260:SF7">
    <property type="entry name" value="THIOESTERASE FAMILY PROTEIN (AFU_ORTHOLOGUE AFUA_1G10800)"/>
    <property type="match status" value="1"/>
</dbReference>
<dbReference type="PANTHER" id="PTHR47260">
    <property type="entry name" value="UPF0644 PROTEIN PB2B4.06"/>
    <property type="match status" value="1"/>
</dbReference>
<dbReference type="AlphaFoldDB" id="A0A1E3PW49"/>
<name>A0A1E3PW49_LIPST</name>
<keyword evidence="3" id="KW-1185">Reference proteome</keyword>
<gene>
    <name evidence="2" type="ORF">LIPSTDRAFT_59612</name>
</gene>
<evidence type="ECO:0000313" key="3">
    <source>
        <dbReference type="Proteomes" id="UP000094385"/>
    </source>
</evidence>
<sequence>MSAAAVAEVSVVDKVVYDPQIDAAIDALPLVLSLRSDPRFTESRPHVVAPEHLKMQMLTAGALTGSGRLAVPPIVWTDSEANEMVSIVHLGRNLCGHPGIIHGGLLATLLDEGLCRCAFLALPSNVGVTANLNLNYRSPAFADRLYVMRANVTKVDGRKAWVKGHFETIPEDGKEPTTIVEGEILVVEPKWAKSLPKVVDVTT</sequence>
<dbReference type="Pfam" id="PF03061">
    <property type="entry name" value="4HBT"/>
    <property type="match status" value="1"/>
</dbReference>
<dbReference type="EMBL" id="KV454305">
    <property type="protein sequence ID" value="ODQ69047.1"/>
    <property type="molecule type" value="Genomic_DNA"/>
</dbReference>
<dbReference type="CDD" id="cd03443">
    <property type="entry name" value="PaaI_thioesterase"/>
    <property type="match status" value="1"/>
</dbReference>
<dbReference type="InterPro" id="IPR029069">
    <property type="entry name" value="HotDog_dom_sf"/>
</dbReference>
<dbReference type="OrthoDB" id="506431at2759"/>
<reference evidence="2 3" key="1">
    <citation type="journal article" date="2016" name="Proc. Natl. Acad. Sci. U.S.A.">
        <title>Comparative genomics of biotechnologically important yeasts.</title>
        <authorList>
            <person name="Riley R."/>
            <person name="Haridas S."/>
            <person name="Wolfe K.H."/>
            <person name="Lopes M.R."/>
            <person name="Hittinger C.T."/>
            <person name="Goeker M."/>
            <person name="Salamov A.A."/>
            <person name="Wisecaver J.H."/>
            <person name="Long T.M."/>
            <person name="Calvey C.H."/>
            <person name="Aerts A.L."/>
            <person name="Barry K.W."/>
            <person name="Choi C."/>
            <person name="Clum A."/>
            <person name="Coughlan A.Y."/>
            <person name="Deshpande S."/>
            <person name="Douglass A.P."/>
            <person name="Hanson S.J."/>
            <person name="Klenk H.-P."/>
            <person name="LaButti K.M."/>
            <person name="Lapidus A."/>
            <person name="Lindquist E.A."/>
            <person name="Lipzen A.M."/>
            <person name="Meier-Kolthoff J.P."/>
            <person name="Ohm R.A."/>
            <person name="Otillar R.P."/>
            <person name="Pangilinan J.L."/>
            <person name="Peng Y."/>
            <person name="Rokas A."/>
            <person name="Rosa C.A."/>
            <person name="Scheuner C."/>
            <person name="Sibirny A.A."/>
            <person name="Slot J.C."/>
            <person name="Stielow J.B."/>
            <person name="Sun H."/>
            <person name="Kurtzman C.P."/>
            <person name="Blackwell M."/>
            <person name="Grigoriev I.V."/>
            <person name="Jeffries T.W."/>
        </authorList>
    </citation>
    <scope>NUCLEOTIDE SEQUENCE [LARGE SCALE GENOMIC DNA]</scope>
    <source>
        <strain evidence="2 3">NRRL Y-11557</strain>
    </source>
</reference>
<organism evidence="2 3">
    <name type="scientific">Lipomyces starkeyi NRRL Y-11557</name>
    <dbReference type="NCBI Taxonomy" id="675824"/>
    <lineage>
        <taxon>Eukaryota</taxon>
        <taxon>Fungi</taxon>
        <taxon>Dikarya</taxon>
        <taxon>Ascomycota</taxon>
        <taxon>Saccharomycotina</taxon>
        <taxon>Lipomycetes</taxon>
        <taxon>Lipomycetales</taxon>
        <taxon>Lipomycetaceae</taxon>
        <taxon>Lipomyces</taxon>
    </lineage>
</organism>
<dbReference type="STRING" id="675824.A0A1E3PW49"/>
<dbReference type="Gene3D" id="3.10.129.10">
    <property type="entry name" value="Hotdog Thioesterase"/>
    <property type="match status" value="1"/>
</dbReference>
<evidence type="ECO:0000259" key="1">
    <source>
        <dbReference type="Pfam" id="PF03061"/>
    </source>
</evidence>
<dbReference type="InterPro" id="IPR052061">
    <property type="entry name" value="PTE-AB_protein"/>
</dbReference>
<proteinExistence type="predicted"/>
<dbReference type="SUPFAM" id="SSF54637">
    <property type="entry name" value="Thioesterase/thiol ester dehydrase-isomerase"/>
    <property type="match status" value="1"/>
</dbReference>
<feature type="domain" description="Thioesterase" evidence="1">
    <location>
        <begin position="99"/>
        <end position="162"/>
    </location>
</feature>
<accession>A0A1E3PW49</accession>
<protein>
    <recommendedName>
        <fullName evidence="1">Thioesterase domain-containing protein</fullName>
    </recommendedName>
</protein>
<dbReference type="InterPro" id="IPR006683">
    <property type="entry name" value="Thioestr_dom"/>
</dbReference>
<evidence type="ECO:0000313" key="2">
    <source>
        <dbReference type="EMBL" id="ODQ69047.1"/>
    </source>
</evidence>
<dbReference type="Proteomes" id="UP000094385">
    <property type="component" value="Unassembled WGS sequence"/>
</dbReference>